<dbReference type="Proteomes" id="UP000005824">
    <property type="component" value="Unassembled WGS sequence"/>
</dbReference>
<dbReference type="Pfam" id="PF03466">
    <property type="entry name" value="LysR_substrate"/>
    <property type="match status" value="1"/>
</dbReference>
<keyword evidence="4" id="KW-0804">Transcription</keyword>
<dbReference type="eggNOG" id="COG0583">
    <property type="taxonomic scope" value="Bacteria"/>
</dbReference>
<evidence type="ECO:0000256" key="4">
    <source>
        <dbReference type="ARBA" id="ARBA00023163"/>
    </source>
</evidence>
<comment type="caution">
    <text evidence="6">The sequence shown here is derived from an EMBL/GenBank/DDBJ whole genome shotgun (WGS) entry which is preliminary data.</text>
</comment>
<dbReference type="Gene3D" id="1.10.10.10">
    <property type="entry name" value="Winged helix-like DNA-binding domain superfamily/Winged helix DNA-binding domain"/>
    <property type="match status" value="1"/>
</dbReference>
<dbReference type="RefSeq" id="WP_006979484.1">
    <property type="nucleotide sequence ID" value="NZ_ABVL01000005.1"/>
</dbReference>
<accession>B4CZS1</accession>
<gene>
    <name evidence="6" type="ORF">CfE428DRAFT_2159</name>
</gene>
<dbReference type="PANTHER" id="PTHR30419">
    <property type="entry name" value="HTH-TYPE TRANSCRIPTIONAL REGULATOR YBHD"/>
    <property type="match status" value="1"/>
</dbReference>
<dbReference type="InterPro" id="IPR036390">
    <property type="entry name" value="WH_DNA-bd_sf"/>
</dbReference>
<dbReference type="Pfam" id="PF00126">
    <property type="entry name" value="HTH_1"/>
    <property type="match status" value="1"/>
</dbReference>
<feature type="domain" description="HTH lysR-type" evidence="5">
    <location>
        <begin position="1"/>
        <end position="58"/>
    </location>
</feature>
<comment type="similarity">
    <text evidence="1">Belongs to the LysR transcriptional regulatory family.</text>
</comment>
<organism evidence="6 7">
    <name type="scientific">Chthoniobacter flavus Ellin428</name>
    <dbReference type="NCBI Taxonomy" id="497964"/>
    <lineage>
        <taxon>Bacteria</taxon>
        <taxon>Pseudomonadati</taxon>
        <taxon>Verrucomicrobiota</taxon>
        <taxon>Spartobacteria</taxon>
        <taxon>Chthoniobacterales</taxon>
        <taxon>Chthoniobacteraceae</taxon>
        <taxon>Chthoniobacter</taxon>
    </lineage>
</organism>
<dbReference type="PROSITE" id="PS50931">
    <property type="entry name" value="HTH_LYSR"/>
    <property type="match status" value="1"/>
</dbReference>
<dbReference type="EMBL" id="ABVL01000005">
    <property type="protein sequence ID" value="EDY20235.1"/>
    <property type="molecule type" value="Genomic_DNA"/>
</dbReference>
<evidence type="ECO:0000256" key="2">
    <source>
        <dbReference type="ARBA" id="ARBA00023015"/>
    </source>
</evidence>
<keyword evidence="3" id="KW-0238">DNA-binding</keyword>
<evidence type="ECO:0000313" key="7">
    <source>
        <dbReference type="Proteomes" id="UP000005824"/>
    </source>
</evidence>
<evidence type="ECO:0000256" key="3">
    <source>
        <dbReference type="ARBA" id="ARBA00023125"/>
    </source>
</evidence>
<name>B4CZS1_9BACT</name>
<dbReference type="FunFam" id="1.10.10.10:FF:000001">
    <property type="entry name" value="LysR family transcriptional regulator"/>
    <property type="match status" value="1"/>
</dbReference>
<dbReference type="AlphaFoldDB" id="B4CZS1"/>
<dbReference type="STRING" id="497964.CfE428DRAFT_2159"/>
<dbReference type="Gene3D" id="3.40.190.290">
    <property type="match status" value="1"/>
</dbReference>
<keyword evidence="7" id="KW-1185">Reference proteome</keyword>
<dbReference type="SUPFAM" id="SSF46785">
    <property type="entry name" value="Winged helix' DNA-binding domain"/>
    <property type="match status" value="1"/>
</dbReference>
<dbReference type="PANTHER" id="PTHR30419:SF8">
    <property type="entry name" value="NITROGEN ASSIMILATION TRANSCRIPTIONAL ACTIVATOR-RELATED"/>
    <property type="match status" value="1"/>
</dbReference>
<dbReference type="GO" id="GO:0003700">
    <property type="term" value="F:DNA-binding transcription factor activity"/>
    <property type="evidence" value="ECO:0007669"/>
    <property type="project" value="InterPro"/>
</dbReference>
<reference evidence="6 7" key="1">
    <citation type="journal article" date="2011" name="J. Bacteriol.">
        <title>Genome sequence of Chthoniobacter flavus Ellin428, an aerobic heterotrophic soil bacterium.</title>
        <authorList>
            <person name="Kant R."/>
            <person name="van Passel M.W."/>
            <person name="Palva A."/>
            <person name="Lucas S."/>
            <person name="Lapidus A."/>
            <person name="Glavina Del Rio T."/>
            <person name="Dalin E."/>
            <person name="Tice H."/>
            <person name="Bruce D."/>
            <person name="Goodwin L."/>
            <person name="Pitluck S."/>
            <person name="Larimer F.W."/>
            <person name="Land M.L."/>
            <person name="Hauser L."/>
            <person name="Sangwan P."/>
            <person name="de Vos W.M."/>
            <person name="Janssen P.H."/>
            <person name="Smidt H."/>
        </authorList>
    </citation>
    <scope>NUCLEOTIDE SEQUENCE [LARGE SCALE GENOMIC DNA]</scope>
    <source>
        <strain evidence="6 7">Ellin428</strain>
    </source>
</reference>
<evidence type="ECO:0000313" key="6">
    <source>
        <dbReference type="EMBL" id="EDY20235.1"/>
    </source>
</evidence>
<dbReference type="InterPro" id="IPR050950">
    <property type="entry name" value="HTH-type_LysR_regulators"/>
</dbReference>
<evidence type="ECO:0000256" key="1">
    <source>
        <dbReference type="ARBA" id="ARBA00009437"/>
    </source>
</evidence>
<keyword evidence="2" id="KW-0805">Transcription regulation</keyword>
<proteinExistence type="inferred from homology"/>
<dbReference type="CDD" id="cd05466">
    <property type="entry name" value="PBP2_LTTR_substrate"/>
    <property type="match status" value="1"/>
</dbReference>
<dbReference type="InParanoid" id="B4CZS1"/>
<dbReference type="InterPro" id="IPR000847">
    <property type="entry name" value="LysR_HTH_N"/>
</dbReference>
<dbReference type="InterPro" id="IPR036388">
    <property type="entry name" value="WH-like_DNA-bd_sf"/>
</dbReference>
<evidence type="ECO:0000259" key="5">
    <source>
        <dbReference type="PROSITE" id="PS50931"/>
    </source>
</evidence>
<protein>
    <submittedName>
        <fullName evidence="6">Transcriptional regulator, LysR family</fullName>
    </submittedName>
</protein>
<dbReference type="GO" id="GO:0003677">
    <property type="term" value="F:DNA binding"/>
    <property type="evidence" value="ECO:0007669"/>
    <property type="project" value="UniProtKB-KW"/>
</dbReference>
<dbReference type="GO" id="GO:0005829">
    <property type="term" value="C:cytosol"/>
    <property type="evidence" value="ECO:0007669"/>
    <property type="project" value="TreeGrafter"/>
</dbReference>
<dbReference type="InterPro" id="IPR005119">
    <property type="entry name" value="LysR_subst-bd"/>
</dbReference>
<dbReference type="SUPFAM" id="SSF53850">
    <property type="entry name" value="Periplasmic binding protein-like II"/>
    <property type="match status" value="1"/>
</dbReference>
<sequence>MYIDTFKVFCDLAETGSFSKAAVLNAITQSAVSQQIRALENKFQVTLVERGRRNFALTAEGNAFLEASREILEVYNNLDHRLHELRDVIAGELRIAAIYSIGLHELPSHLKAFREKFPDVELHVEYRRSQQVYTQVLGGDVDIGLVAFPTKRNGLQIEIFSEDKLVLICHPNHPLAGRKKIKIEELNGEKFIAFEPDLPTRKVIDRHFRDHQIEIEHAMEFDNIETVKRAVEIESGVSIVPRNTVRQEVESGVLSALDIEGPKMSRPLGILTKRNRARSPAHKEFVAALKRDFAALSENGSNGEA</sequence>